<dbReference type="PANTHER" id="PTHR35564:SF4">
    <property type="entry name" value="CYTOPLASMIC PROTEIN"/>
    <property type="match status" value="1"/>
</dbReference>
<dbReference type="NCBIfam" id="TIGR03347">
    <property type="entry name" value="VI_chp_1"/>
    <property type="match status" value="1"/>
</dbReference>
<proteinExistence type="predicted"/>
<evidence type="ECO:0000256" key="1">
    <source>
        <dbReference type="SAM" id="MobiDB-lite"/>
    </source>
</evidence>
<dbReference type="AlphaFoldDB" id="A0AA37V691"/>
<gene>
    <name evidence="2" type="ORF">rosag_15290</name>
</gene>
<dbReference type="EMBL" id="BRXS01000002">
    <property type="protein sequence ID" value="GLC25016.1"/>
    <property type="molecule type" value="Genomic_DNA"/>
</dbReference>
<accession>A0AA37V691</accession>
<dbReference type="Proteomes" id="UP001161325">
    <property type="component" value="Unassembled WGS sequence"/>
</dbReference>
<comment type="caution">
    <text evidence="2">The sequence shown here is derived from an EMBL/GenBank/DDBJ whole genome shotgun (WGS) entry which is preliminary data.</text>
</comment>
<name>A0AA37V691_9BACT</name>
<feature type="region of interest" description="Disordered" evidence="1">
    <location>
        <begin position="1"/>
        <end position="23"/>
    </location>
</feature>
<evidence type="ECO:0000313" key="3">
    <source>
        <dbReference type="Proteomes" id="UP001161325"/>
    </source>
</evidence>
<dbReference type="PANTHER" id="PTHR35564">
    <property type="match status" value="1"/>
</dbReference>
<reference evidence="2" key="1">
    <citation type="submission" date="2022-08" db="EMBL/GenBank/DDBJ databases">
        <title>Draft genome sequencing of Roseisolibacter agri AW1220.</title>
        <authorList>
            <person name="Tobiishi Y."/>
            <person name="Tonouchi A."/>
        </authorList>
    </citation>
    <scope>NUCLEOTIDE SEQUENCE</scope>
    <source>
        <strain evidence="2">AW1220</strain>
    </source>
</reference>
<dbReference type="InterPro" id="IPR010732">
    <property type="entry name" value="T6SS_TssG-like"/>
</dbReference>
<dbReference type="Pfam" id="PF06996">
    <property type="entry name" value="T6SS_TssG"/>
    <property type="match status" value="1"/>
</dbReference>
<evidence type="ECO:0000313" key="2">
    <source>
        <dbReference type="EMBL" id="GLC25016.1"/>
    </source>
</evidence>
<protein>
    <recommendedName>
        <fullName evidence="4">Type VI secretion protein, family</fullName>
    </recommendedName>
</protein>
<organism evidence="2 3">
    <name type="scientific">Roseisolibacter agri</name>
    <dbReference type="NCBI Taxonomy" id="2014610"/>
    <lineage>
        <taxon>Bacteria</taxon>
        <taxon>Pseudomonadati</taxon>
        <taxon>Gemmatimonadota</taxon>
        <taxon>Gemmatimonadia</taxon>
        <taxon>Gemmatimonadales</taxon>
        <taxon>Gemmatimonadaceae</taxon>
        <taxon>Roseisolibacter</taxon>
    </lineage>
</organism>
<keyword evidence="3" id="KW-1185">Reference proteome</keyword>
<evidence type="ECO:0008006" key="4">
    <source>
        <dbReference type="Google" id="ProtNLM"/>
    </source>
</evidence>
<sequence length="400" mass="42757">MTSGVTAGPDAPAYGPAVAAPADADPRAAAAEVDAREDARRAARARTALLRAMRREPTSFAFVQAVRLLTRLRAGRAPVGGWADPADEVARFTAHPSLGFPASEIQALDVPPSVDDADARDDGPPARFAVNFFGLTGPQGVLPHVYTEHAAARARARDTAFRDFLDLFHHRALSLYYRAWEQGHYATAHETGREDRLYEHLLDLAGVGLHGLRERLPARDEALAFYAGLLAHRGRPADGLSRLVGDYFDVPAEVEQFVGEWRHVDAGGQCTLGEPRDAGRLGFGVLGDAAWDAQARVRLRLGPLTREQFDAFLPGGHAHASLVALARLYADDQVGVDAQLVLLRDAVDGCTLGAPVARHARAGEAAPAGAPAGVPRLGRGSWLASRPMPRDPDDTVLALC</sequence>